<evidence type="ECO:0000313" key="1">
    <source>
        <dbReference type="EMBL" id="CAJ1963801.1"/>
    </source>
</evidence>
<comment type="caution">
    <text evidence="1">The sequence shown here is derived from an EMBL/GenBank/DDBJ whole genome shotgun (WGS) entry which is preliminary data.</text>
</comment>
<dbReference type="Proteomes" id="UP001295423">
    <property type="component" value="Unassembled WGS sequence"/>
</dbReference>
<dbReference type="EMBL" id="CAKOGP040002158">
    <property type="protein sequence ID" value="CAJ1963801.1"/>
    <property type="molecule type" value="Genomic_DNA"/>
</dbReference>
<sequence>MPPSTTCPQRPSLVRTKKITFSENISTSVPLSELHKNNTSDTWYTRQEMKDIRRHASLVVQAMRHSSKNCGETELGCTYGLSHHVRNDIVKRRKAGALSAVLDEQSMQRQESKTIDHDLIADVYFEETKRNQSDASQRGKDLEEEVISIWSEPAIRHQIGRSHRGPLVKSAVQTRMVTTRRAC</sequence>
<name>A0AAD2G8M8_9STRA</name>
<organism evidence="1 2">
    <name type="scientific">Cylindrotheca closterium</name>
    <dbReference type="NCBI Taxonomy" id="2856"/>
    <lineage>
        <taxon>Eukaryota</taxon>
        <taxon>Sar</taxon>
        <taxon>Stramenopiles</taxon>
        <taxon>Ochrophyta</taxon>
        <taxon>Bacillariophyta</taxon>
        <taxon>Bacillariophyceae</taxon>
        <taxon>Bacillariophycidae</taxon>
        <taxon>Bacillariales</taxon>
        <taxon>Bacillariaceae</taxon>
        <taxon>Cylindrotheca</taxon>
    </lineage>
</organism>
<proteinExistence type="predicted"/>
<reference evidence="1" key="1">
    <citation type="submission" date="2023-08" db="EMBL/GenBank/DDBJ databases">
        <authorList>
            <person name="Audoor S."/>
            <person name="Bilcke G."/>
        </authorList>
    </citation>
    <scope>NUCLEOTIDE SEQUENCE</scope>
</reference>
<gene>
    <name evidence="1" type="ORF">CYCCA115_LOCUS20333</name>
</gene>
<dbReference type="AlphaFoldDB" id="A0AAD2G8M8"/>
<evidence type="ECO:0000313" key="2">
    <source>
        <dbReference type="Proteomes" id="UP001295423"/>
    </source>
</evidence>
<protein>
    <submittedName>
        <fullName evidence="1">Uncharacterized protein</fullName>
    </submittedName>
</protein>
<accession>A0AAD2G8M8</accession>
<keyword evidence="2" id="KW-1185">Reference proteome</keyword>